<dbReference type="CDD" id="cd06587">
    <property type="entry name" value="VOC"/>
    <property type="match status" value="1"/>
</dbReference>
<reference evidence="2" key="2">
    <citation type="journal article" date="2021" name="PeerJ">
        <title>Extensive microbial diversity within the chicken gut microbiome revealed by metagenomics and culture.</title>
        <authorList>
            <person name="Gilroy R."/>
            <person name="Ravi A."/>
            <person name="Getino M."/>
            <person name="Pursley I."/>
            <person name="Horton D.L."/>
            <person name="Alikhan N.F."/>
            <person name="Baker D."/>
            <person name="Gharbi K."/>
            <person name="Hall N."/>
            <person name="Watson M."/>
            <person name="Adriaenssens E.M."/>
            <person name="Foster-Nyarko E."/>
            <person name="Jarju S."/>
            <person name="Secka A."/>
            <person name="Antonio M."/>
            <person name="Oren A."/>
            <person name="Chaudhuri R.R."/>
            <person name="La Ragione R."/>
            <person name="Hildebrand F."/>
            <person name="Pallen M.J."/>
        </authorList>
    </citation>
    <scope>NUCLEOTIDE SEQUENCE</scope>
    <source>
        <strain evidence="2">ChiSjej1B19-7085</strain>
    </source>
</reference>
<protein>
    <submittedName>
        <fullName evidence="2">VOC family protein</fullName>
    </submittedName>
</protein>
<dbReference type="Pfam" id="PF18029">
    <property type="entry name" value="Glyoxalase_6"/>
    <property type="match status" value="1"/>
</dbReference>
<dbReference type="InterPro" id="IPR029068">
    <property type="entry name" value="Glyas_Bleomycin-R_OHBP_Dase"/>
</dbReference>
<comment type="caution">
    <text evidence="2">The sequence shown here is derived from an EMBL/GenBank/DDBJ whole genome shotgun (WGS) entry which is preliminary data.</text>
</comment>
<dbReference type="Proteomes" id="UP000886785">
    <property type="component" value="Unassembled WGS sequence"/>
</dbReference>
<dbReference type="PANTHER" id="PTHR35908:SF1">
    <property type="entry name" value="CONSERVED PROTEIN"/>
    <property type="match status" value="1"/>
</dbReference>
<name>A0A9D1DPI7_9FIRM</name>
<evidence type="ECO:0000313" key="2">
    <source>
        <dbReference type="EMBL" id="HIR56658.1"/>
    </source>
</evidence>
<dbReference type="InterPro" id="IPR037523">
    <property type="entry name" value="VOC_core"/>
</dbReference>
<dbReference type="PROSITE" id="PS51819">
    <property type="entry name" value="VOC"/>
    <property type="match status" value="1"/>
</dbReference>
<feature type="domain" description="VOC" evidence="1">
    <location>
        <begin position="3"/>
        <end position="113"/>
    </location>
</feature>
<proteinExistence type="predicted"/>
<dbReference type="EMBL" id="DVHF01000037">
    <property type="protein sequence ID" value="HIR56658.1"/>
    <property type="molecule type" value="Genomic_DNA"/>
</dbReference>
<dbReference type="AlphaFoldDB" id="A0A9D1DPI7"/>
<dbReference type="InterPro" id="IPR041581">
    <property type="entry name" value="Glyoxalase_6"/>
</dbReference>
<sequence length="113" mass="12911">MIQIGSIVWGVTDVGWAIRFWCEALHYQLMEPPSEDWAKLCPREGAGIQLSLKLVTSPKARRHHIDLFTDNREAEVDRLIRLGASRVDWNYEPGADYTVLADPDGNRFCVVQK</sequence>
<dbReference type="SUPFAM" id="SSF54593">
    <property type="entry name" value="Glyoxalase/Bleomycin resistance protein/Dihydroxybiphenyl dioxygenase"/>
    <property type="match status" value="1"/>
</dbReference>
<reference evidence="2" key="1">
    <citation type="submission" date="2020-10" db="EMBL/GenBank/DDBJ databases">
        <authorList>
            <person name="Gilroy R."/>
        </authorList>
    </citation>
    <scope>NUCLEOTIDE SEQUENCE</scope>
    <source>
        <strain evidence="2">ChiSjej1B19-7085</strain>
    </source>
</reference>
<evidence type="ECO:0000259" key="1">
    <source>
        <dbReference type="PROSITE" id="PS51819"/>
    </source>
</evidence>
<accession>A0A9D1DPI7</accession>
<gene>
    <name evidence="2" type="ORF">IAA54_03235</name>
</gene>
<organism evidence="2 3">
    <name type="scientific">Candidatus Gallacutalibacter pullicola</name>
    <dbReference type="NCBI Taxonomy" id="2840830"/>
    <lineage>
        <taxon>Bacteria</taxon>
        <taxon>Bacillati</taxon>
        <taxon>Bacillota</taxon>
        <taxon>Clostridia</taxon>
        <taxon>Eubacteriales</taxon>
        <taxon>Candidatus Gallacutalibacter</taxon>
    </lineage>
</organism>
<dbReference type="PANTHER" id="PTHR35908">
    <property type="entry name" value="HYPOTHETICAL FUSION PROTEIN"/>
    <property type="match status" value="1"/>
</dbReference>
<evidence type="ECO:0000313" key="3">
    <source>
        <dbReference type="Proteomes" id="UP000886785"/>
    </source>
</evidence>
<dbReference type="Gene3D" id="3.10.180.10">
    <property type="entry name" value="2,3-Dihydroxybiphenyl 1,2-Dioxygenase, domain 1"/>
    <property type="match status" value="1"/>
</dbReference>